<sequence length="224" mass="23383">MTNHTTDITTGTGIAGRMRTVTIAAAVAAALGFSACGAVAEKATEQGVERLIESSVDDELDGFDIDLDLSDGDFSIDTDAGSFSIGGDGSIVFDTDEGSFVGQVDEHGIELTGDDGSFQASSQLASFDDWPADIPRPTIENDEWFAGSVTGDHLWLTAGGSVSASPRDAVMAYASMFGSAEVVEETWGESEVVTITTDHYSINVLADVNTLRGGSTISYTISSR</sequence>
<proteinExistence type="predicted"/>
<reference evidence="1 2" key="1">
    <citation type="journal article" date="2013" name="Int. J. Syst. Evol. Microbiol.">
        <title>Ilumatobacter nonamiense sp. nov. and Ilumatobacter coccineum sp. nov., isolated from seashore sand.</title>
        <authorList>
            <person name="Matsumoto A."/>
            <person name="Kasai H."/>
            <person name="Matsuo Y."/>
            <person name="Shizuri Y."/>
            <person name="Ichikawa N."/>
            <person name="Fujita N."/>
            <person name="Omura S."/>
            <person name="Takahashi Y."/>
        </authorList>
    </citation>
    <scope>NUCLEOTIDE SEQUENCE [LARGE SCALE GENOMIC DNA]</scope>
    <source>
        <strain evidence="2">NBRC 103263 / KCTC 29153 / YM16-304</strain>
    </source>
</reference>
<dbReference type="KEGG" id="aym:YM304_41600"/>
<dbReference type="EMBL" id="AP012057">
    <property type="protein sequence ID" value="BAN04474.1"/>
    <property type="molecule type" value="Genomic_DNA"/>
</dbReference>
<keyword evidence="2" id="KW-1185">Reference proteome</keyword>
<evidence type="ECO:0000313" key="2">
    <source>
        <dbReference type="Proteomes" id="UP000011863"/>
    </source>
</evidence>
<accession>A0A6C7E9X5</accession>
<organism evidence="1 2">
    <name type="scientific">Ilumatobacter coccineus (strain NBRC 103263 / KCTC 29153 / YM16-304)</name>
    <dbReference type="NCBI Taxonomy" id="1313172"/>
    <lineage>
        <taxon>Bacteria</taxon>
        <taxon>Bacillati</taxon>
        <taxon>Actinomycetota</taxon>
        <taxon>Acidimicrobiia</taxon>
        <taxon>Acidimicrobiales</taxon>
        <taxon>Ilumatobacteraceae</taxon>
        <taxon>Ilumatobacter</taxon>
    </lineage>
</organism>
<dbReference type="AlphaFoldDB" id="A0A6C7E9X5"/>
<dbReference type="RefSeq" id="WP_015443721.1">
    <property type="nucleotide sequence ID" value="NC_020520.1"/>
</dbReference>
<evidence type="ECO:0000313" key="1">
    <source>
        <dbReference type="EMBL" id="BAN04474.1"/>
    </source>
</evidence>
<gene>
    <name evidence="1" type="ORF">YM304_41600</name>
</gene>
<protein>
    <submittedName>
        <fullName evidence="1">Uncharacterized protein</fullName>
    </submittedName>
</protein>
<name>A0A6C7E9X5_ILUCY</name>
<dbReference type="Proteomes" id="UP000011863">
    <property type="component" value="Chromosome"/>
</dbReference>